<sequence>MRKLYQIFKKIWKSKNYIIITDNDDIYYSANNDIEWKSDVINKLTSDFINEVTPEIYGRDLQKYNLELYNAYKECDYQMAKSNYLEAELEYYKAVNNPDGGDANKLFMMYNRLQKLKDIYENFK</sequence>
<proteinExistence type="predicted"/>
<accession>A0ABZ0Z4Q8</accession>
<dbReference type="Proteomes" id="UP001349343">
    <property type="component" value="Segment"/>
</dbReference>
<protein>
    <submittedName>
        <fullName evidence="1">Uncharacterized protein</fullName>
    </submittedName>
</protein>
<evidence type="ECO:0000313" key="2">
    <source>
        <dbReference type="Proteomes" id="UP001349343"/>
    </source>
</evidence>
<organism evidence="1 2">
    <name type="scientific">phage Lak_Megaphage_RVC_JS4_GC31</name>
    <dbReference type="NCBI Taxonomy" id="3109228"/>
    <lineage>
        <taxon>Viruses</taxon>
        <taxon>Duplodnaviria</taxon>
        <taxon>Heunggongvirae</taxon>
        <taxon>Uroviricota</taxon>
        <taxon>Caudoviricetes</taxon>
        <taxon>Caudoviricetes code 15 clade</taxon>
    </lineage>
</organism>
<name>A0ABZ0Z4Q8_9CAUD</name>
<evidence type="ECO:0000313" key="1">
    <source>
        <dbReference type="EMBL" id="WQJ53055.1"/>
    </source>
</evidence>
<dbReference type="EMBL" id="OR769222">
    <property type="protein sequence ID" value="WQJ53055.1"/>
    <property type="molecule type" value="Genomic_DNA"/>
</dbReference>
<reference evidence="1 2" key="1">
    <citation type="submission" date="2023-11" db="EMBL/GenBank/DDBJ databases">
        <authorList>
            <person name="Cook R."/>
            <person name="Crisci M."/>
            <person name="Pye H."/>
            <person name="Adriaenssens E."/>
            <person name="Santini J."/>
        </authorList>
    </citation>
    <scope>NUCLEOTIDE SEQUENCE [LARGE SCALE GENOMIC DNA]</scope>
    <source>
        <strain evidence="1">Lak_Megaphage_RVC_JS4_GC31</strain>
    </source>
</reference>
<keyword evidence="2" id="KW-1185">Reference proteome</keyword>